<name>A0A6N4UIV0_9MYCO</name>
<reference evidence="1 2" key="1">
    <citation type="journal article" date="2019" name="Emerg. Microbes Infect.">
        <title>Comprehensive subspecies identification of 175 nontuberculous mycobacteria species based on 7547 genomic profiles.</title>
        <authorList>
            <person name="Matsumoto Y."/>
            <person name="Kinjo T."/>
            <person name="Motooka D."/>
            <person name="Nabeya D."/>
            <person name="Jung N."/>
            <person name="Uechi K."/>
            <person name="Horii T."/>
            <person name="Iida T."/>
            <person name="Fujita J."/>
            <person name="Nakamura S."/>
        </authorList>
    </citation>
    <scope>NUCLEOTIDE SEQUENCE [LARGE SCALE GENOMIC DNA]</scope>
    <source>
        <strain evidence="1 2">JCM 12272</strain>
    </source>
</reference>
<dbReference type="Proteomes" id="UP000466906">
    <property type="component" value="Chromosome"/>
</dbReference>
<evidence type="ECO:0000313" key="1">
    <source>
        <dbReference type="EMBL" id="BBX25086.1"/>
    </source>
</evidence>
<keyword evidence="2" id="KW-1185">Reference proteome</keyword>
<gene>
    <name evidence="1" type="ORF">MALV_02110</name>
</gene>
<dbReference type="EMBL" id="AP022565">
    <property type="protein sequence ID" value="BBX25086.1"/>
    <property type="molecule type" value="Genomic_DNA"/>
</dbReference>
<accession>A0A6N4UIV0</accession>
<dbReference type="KEGG" id="malv:MALV_02110"/>
<protein>
    <recommendedName>
        <fullName evidence="3">Chemotaxis protein CheY</fullName>
    </recommendedName>
</protein>
<evidence type="ECO:0000313" key="2">
    <source>
        <dbReference type="Proteomes" id="UP000466906"/>
    </source>
</evidence>
<evidence type="ECO:0008006" key="3">
    <source>
        <dbReference type="Google" id="ProtNLM"/>
    </source>
</evidence>
<proteinExistence type="predicted"/>
<organism evidence="1 2">
    <name type="scientific">Mycolicibacterium alvei</name>
    <dbReference type="NCBI Taxonomy" id="67081"/>
    <lineage>
        <taxon>Bacteria</taxon>
        <taxon>Bacillati</taxon>
        <taxon>Actinomycetota</taxon>
        <taxon>Actinomycetes</taxon>
        <taxon>Mycobacteriales</taxon>
        <taxon>Mycobacteriaceae</taxon>
        <taxon>Mycolicibacterium</taxon>
    </lineage>
</organism>
<dbReference type="AlphaFoldDB" id="A0A6N4UIV0"/>
<sequence>MAHPARDDVDHHLTGTRIGDDYVDQFDRLTFGPGNHTSHRLAHAYNLIETGQVSNCWPVLIVRRIPARRSILALPWVVVDDRTQLLVVARSAYRRNDWRTSYESFSRVDGVQALDTDDLAVYAAAAWRHGHGRESVRINEQVHTRLLRTDPVQAAMKAAELGLAWLARGHVALAGSWGQRAQVLLDGVPQTAAHGYLAYLLAATAADTGDHDQFRAATRQLSALAQDLDDAALAALSRALGGMAAVAAGDPAGYQALDQVLLPVLDEPVPVEWAADVYRRALSLAHRRGAGDRLTSWTQSMQRWCEATEPDSTESAYRAVLDVHRLSAVADPDPRDLVRRVVGLRRLVADVDAVAAGMVEELLSRSLAASRGRAG</sequence>